<evidence type="ECO:0000256" key="1">
    <source>
        <dbReference type="SAM" id="Phobius"/>
    </source>
</evidence>
<dbReference type="RefSeq" id="WP_323076220.1">
    <property type="nucleotide sequence ID" value="NZ_CBCSKM010000037.1"/>
</dbReference>
<proteinExistence type="predicted"/>
<keyword evidence="1" id="KW-1133">Transmembrane helix</keyword>
<organism evidence="2 3">
    <name type="scientific">Paenibacillus phoenicis</name>
    <dbReference type="NCBI Taxonomy" id="554117"/>
    <lineage>
        <taxon>Bacteria</taxon>
        <taxon>Bacillati</taxon>
        <taxon>Bacillota</taxon>
        <taxon>Bacilli</taxon>
        <taxon>Bacillales</taxon>
        <taxon>Paenibacillaceae</taxon>
        <taxon>Paenibacillus</taxon>
    </lineage>
</organism>
<keyword evidence="3" id="KW-1185">Reference proteome</keyword>
<sequence>MALSINTSMTHIGLAAGAGTGGVLFQQVSTLHFHPWLAATMVGIGLGIAYVGFAGERKRRSQLVMKDDRI</sequence>
<keyword evidence="1" id="KW-0472">Membrane</keyword>
<dbReference type="EMBL" id="JAYERP010000001">
    <property type="protein sequence ID" value="MEA3568948.1"/>
    <property type="molecule type" value="Genomic_DNA"/>
</dbReference>
<feature type="transmembrane region" description="Helical" evidence="1">
    <location>
        <begin position="33"/>
        <end position="53"/>
    </location>
</feature>
<dbReference type="Proteomes" id="UP001292216">
    <property type="component" value="Unassembled WGS sequence"/>
</dbReference>
<gene>
    <name evidence="2" type="ORF">U9M73_02920</name>
</gene>
<accession>A0ABU5PG88</accession>
<reference evidence="2 3" key="1">
    <citation type="submission" date="2023-12" db="EMBL/GenBank/DDBJ databases">
        <title>Whole genome sequencing of Paenibacillus phoenicis isolated from the Phoenix Mars Lander spacecraft assembly facility.</title>
        <authorList>
            <person name="Garcia A."/>
            <person name="Venkateswaran K."/>
        </authorList>
    </citation>
    <scope>NUCLEOTIDE SEQUENCE [LARGE SCALE GENOMIC DNA]</scope>
    <source>
        <strain evidence="2 3">3PO2SA</strain>
    </source>
</reference>
<comment type="caution">
    <text evidence="2">The sequence shown here is derived from an EMBL/GenBank/DDBJ whole genome shotgun (WGS) entry which is preliminary data.</text>
</comment>
<evidence type="ECO:0000313" key="3">
    <source>
        <dbReference type="Proteomes" id="UP001292216"/>
    </source>
</evidence>
<evidence type="ECO:0000313" key="2">
    <source>
        <dbReference type="EMBL" id="MEA3568948.1"/>
    </source>
</evidence>
<protein>
    <submittedName>
        <fullName evidence="2">Uncharacterized protein</fullName>
    </submittedName>
</protein>
<keyword evidence="1" id="KW-0812">Transmembrane</keyword>
<name>A0ABU5PG88_9BACL</name>